<evidence type="ECO:0000313" key="3">
    <source>
        <dbReference type="Proteomes" id="UP001271007"/>
    </source>
</evidence>
<keyword evidence="3" id="KW-1185">Reference proteome</keyword>
<dbReference type="InterPro" id="IPR052895">
    <property type="entry name" value="HetReg/Transcr_Mod"/>
</dbReference>
<feature type="domain" description="Heterokaryon incompatibility" evidence="1">
    <location>
        <begin position="70"/>
        <end position="226"/>
    </location>
</feature>
<sequence>MATVSIRNALGQLRERRSNPRDLPLDPYVYSPLQGEDLIRLVVVQGSEDKTASVSCCLVDVRLSEVDNIYPAISYTWEGQTPTEQIEVDGHSMLVTRNCEAALKRFRPEESNRAAIIWIDSICIDQSAAAVSLMGQIYGGANTTPVWLRHSQIDIQSIEGDLPVVQWLSDFAATSNIEDQHYRNQRLAALIRGEDGQGRLTETLASLLGRFISRTPWFSRLWVVQEIGLSRHAVFVWEHISFGCSDLLQALVRAPDSLPARDDTATRIFGFITIITDVYLGARRTASPLDTGFRIWFTQVIQLLASKPHDKAFALYGLLKEAGVELCKPNYDTPLDEVYWHYTVQITKTSTSGGAVLLEGLTGIRQVSSMASWVGDWSTIRGPRRIRKILIPNRRYQYSIRLRENDQHLLVKGVRTELIAQRADLSFVDFFYDPNDVAQATSISCKQITDDVWRQKIETSREIRSALTVMWNLTVFRNCMEFARSSSSSSEPSSNVVRELFELLDVGSSDPASLASFERLIGMVEGQCVPHSTIDVVHAEAGLARDMKVMESEEEHMEWVRKPEYHIMRSLLTDASVYYTWMTIIASLLHQTLIRTASGRLGFATYTVAVGDSVFRFQGSEAPAIIRSHGEHYHWITSWAYITGAMDHDIYPEDDDRIDWYTFV</sequence>
<name>A0AAJ0G6J5_9PEZI</name>
<dbReference type="EMBL" id="JAWDJX010000172">
    <property type="protein sequence ID" value="KAK3045678.1"/>
    <property type="molecule type" value="Genomic_DNA"/>
</dbReference>
<reference evidence="2" key="1">
    <citation type="submission" date="2023-04" db="EMBL/GenBank/DDBJ databases">
        <title>Black Yeasts Isolated from many extreme environments.</title>
        <authorList>
            <person name="Coleine C."/>
            <person name="Stajich J.E."/>
            <person name="Selbmann L."/>
        </authorList>
    </citation>
    <scope>NUCLEOTIDE SEQUENCE</scope>
    <source>
        <strain evidence="2">CCFEE 5312</strain>
    </source>
</reference>
<dbReference type="PANTHER" id="PTHR24148:SF73">
    <property type="entry name" value="HET DOMAIN PROTEIN (AFU_ORTHOLOGUE AFUA_8G01020)"/>
    <property type="match status" value="1"/>
</dbReference>
<protein>
    <recommendedName>
        <fullName evidence="1">Heterokaryon incompatibility domain-containing protein</fullName>
    </recommendedName>
</protein>
<evidence type="ECO:0000313" key="2">
    <source>
        <dbReference type="EMBL" id="KAK3045678.1"/>
    </source>
</evidence>
<dbReference type="PANTHER" id="PTHR24148">
    <property type="entry name" value="ANKYRIN REPEAT DOMAIN-CONTAINING PROTEIN 39 HOMOLOG-RELATED"/>
    <property type="match status" value="1"/>
</dbReference>
<dbReference type="InterPro" id="IPR010730">
    <property type="entry name" value="HET"/>
</dbReference>
<gene>
    <name evidence="2" type="ORF">LTR09_012768</name>
</gene>
<evidence type="ECO:0000259" key="1">
    <source>
        <dbReference type="Pfam" id="PF06985"/>
    </source>
</evidence>
<organism evidence="2 3">
    <name type="scientific">Extremus antarcticus</name>
    <dbReference type="NCBI Taxonomy" id="702011"/>
    <lineage>
        <taxon>Eukaryota</taxon>
        <taxon>Fungi</taxon>
        <taxon>Dikarya</taxon>
        <taxon>Ascomycota</taxon>
        <taxon>Pezizomycotina</taxon>
        <taxon>Dothideomycetes</taxon>
        <taxon>Dothideomycetidae</taxon>
        <taxon>Mycosphaerellales</taxon>
        <taxon>Extremaceae</taxon>
        <taxon>Extremus</taxon>
    </lineage>
</organism>
<dbReference type="Proteomes" id="UP001271007">
    <property type="component" value="Unassembled WGS sequence"/>
</dbReference>
<dbReference type="AlphaFoldDB" id="A0AAJ0G6J5"/>
<proteinExistence type="predicted"/>
<dbReference type="Pfam" id="PF06985">
    <property type="entry name" value="HET"/>
    <property type="match status" value="1"/>
</dbReference>
<comment type="caution">
    <text evidence="2">The sequence shown here is derived from an EMBL/GenBank/DDBJ whole genome shotgun (WGS) entry which is preliminary data.</text>
</comment>
<accession>A0AAJ0G6J5</accession>